<feature type="region of interest" description="Disordered" evidence="1">
    <location>
        <begin position="596"/>
        <end position="615"/>
    </location>
</feature>
<feature type="domain" description="Arb2" evidence="2">
    <location>
        <begin position="19"/>
        <end position="152"/>
    </location>
</feature>
<dbReference type="EMBL" id="MU001673">
    <property type="protein sequence ID" value="KAF2460665.1"/>
    <property type="molecule type" value="Genomic_DNA"/>
</dbReference>
<protein>
    <submittedName>
        <fullName evidence="3">Arb2 domain-containing protein</fullName>
    </submittedName>
</protein>
<feature type="domain" description="Arb2" evidence="2">
    <location>
        <begin position="201"/>
        <end position="352"/>
    </location>
</feature>
<organism evidence="3 4">
    <name type="scientific">Lineolata rhizophorae</name>
    <dbReference type="NCBI Taxonomy" id="578093"/>
    <lineage>
        <taxon>Eukaryota</taxon>
        <taxon>Fungi</taxon>
        <taxon>Dikarya</taxon>
        <taxon>Ascomycota</taxon>
        <taxon>Pezizomycotina</taxon>
        <taxon>Dothideomycetes</taxon>
        <taxon>Dothideomycetes incertae sedis</taxon>
        <taxon>Lineolatales</taxon>
        <taxon>Lineolataceae</taxon>
        <taxon>Lineolata</taxon>
    </lineage>
</organism>
<evidence type="ECO:0000313" key="4">
    <source>
        <dbReference type="Proteomes" id="UP000799766"/>
    </source>
</evidence>
<dbReference type="InterPro" id="IPR053858">
    <property type="entry name" value="Arb2_dom"/>
</dbReference>
<dbReference type="GO" id="GO:0005634">
    <property type="term" value="C:nucleus"/>
    <property type="evidence" value="ECO:0007669"/>
    <property type="project" value="TreeGrafter"/>
</dbReference>
<dbReference type="Proteomes" id="UP000799766">
    <property type="component" value="Unassembled WGS sequence"/>
</dbReference>
<sequence length="626" mass="68747">MFRRLDEGLPEDAEQVGSFKDLGFFVTETGHIRNIERPHEDFYYFHTTNERFNEVRCESLHACTRRKVLNRLAKLDVYPIFLPSLSTSKPQSGPYVPILATPPKTLKTKKRVFIVVNDTYQDLGIWSYRSLVREAGLEGGSAISLVRELLQRSVPDSVLHGADGDGTERRGADGQATTNGDGGGFEHGKKDESGPKAKEKVTMLHQDAPGIIILNPGQLLYSPSMHKAMTRASWHGRPRKSAVHPPVLIDQEHNTVPGNRNPSEHVQFVFENIVKNPEFVSSDAELYVVALGGSSEVLTEYLGTEKTGLANERFAAVAFTMTHAAALVDDNHPIAPFLAKRSRIWITSQAPVGYCLNVPKILKPSDPTQEPTIDVKDHATTPVEDVTVSAPTFSAGWQVHSENIFSYTHKHILDWLEAVAVRSFGYNNAHEGLTVQWTIADVEALDKENARQAAEEEARMKESKDCNVDKDKCKEEEPLIAKPGDVFTAAGMVPAGETKPKLLGVKINQQEIDETVKEVMKSEKEVEKVQAPESQPKFKRASATKVKIAGVEVDRDLAAKAGFGRLAGAEGCEGGNGTGEDILDVVEAQMKGLSVNHTTKNGMDGGETELAKSKQKLKVEDVVEAK</sequence>
<reference evidence="3" key="1">
    <citation type="journal article" date="2020" name="Stud. Mycol.">
        <title>101 Dothideomycetes genomes: a test case for predicting lifestyles and emergence of pathogens.</title>
        <authorList>
            <person name="Haridas S."/>
            <person name="Albert R."/>
            <person name="Binder M."/>
            <person name="Bloem J."/>
            <person name="Labutti K."/>
            <person name="Salamov A."/>
            <person name="Andreopoulos B."/>
            <person name="Baker S."/>
            <person name="Barry K."/>
            <person name="Bills G."/>
            <person name="Bluhm B."/>
            <person name="Cannon C."/>
            <person name="Castanera R."/>
            <person name="Culley D."/>
            <person name="Daum C."/>
            <person name="Ezra D."/>
            <person name="Gonzalez J."/>
            <person name="Henrissat B."/>
            <person name="Kuo A."/>
            <person name="Liang C."/>
            <person name="Lipzen A."/>
            <person name="Lutzoni F."/>
            <person name="Magnuson J."/>
            <person name="Mondo S."/>
            <person name="Nolan M."/>
            <person name="Ohm R."/>
            <person name="Pangilinan J."/>
            <person name="Park H.-J."/>
            <person name="Ramirez L."/>
            <person name="Alfaro M."/>
            <person name="Sun H."/>
            <person name="Tritt A."/>
            <person name="Yoshinaga Y."/>
            <person name="Zwiers L.-H."/>
            <person name="Turgeon B."/>
            <person name="Goodwin S."/>
            <person name="Spatafora J."/>
            <person name="Crous P."/>
            <person name="Grigoriev I."/>
        </authorList>
    </citation>
    <scope>NUCLEOTIDE SEQUENCE</scope>
    <source>
        <strain evidence="3">ATCC 16933</strain>
    </source>
</reference>
<evidence type="ECO:0000256" key="1">
    <source>
        <dbReference type="SAM" id="MobiDB-lite"/>
    </source>
</evidence>
<feature type="region of interest" description="Disordered" evidence="1">
    <location>
        <begin position="157"/>
        <end position="197"/>
    </location>
</feature>
<proteinExistence type="predicted"/>
<feature type="compositionally biased region" description="Basic and acidic residues" evidence="1">
    <location>
        <begin position="184"/>
        <end position="197"/>
    </location>
</feature>
<feature type="compositionally biased region" description="Basic and acidic residues" evidence="1">
    <location>
        <begin position="162"/>
        <end position="172"/>
    </location>
</feature>
<dbReference type="AlphaFoldDB" id="A0A6A6P9Q5"/>
<evidence type="ECO:0000259" key="2">
    <source>
        <dbReference type="Pfam" id="PF22749"/>
    </source>
</evidence>
<dbReference type="Pfam" id="PF22749">
    <property type="entry name" value="Arb2"/>
    <property type="match status" value="2"/>
</dbReference>
<dbReference type="PANTHER" id="PTHR21357">
    <property type="entry name" value="FAM172 FAMILY PROTEIN HOMOLOG CG10038"/>
    <property type="match status" value="1"/>
</dbReference>
<keyword evidence="4" id="KW-1185">Reference proteome</keyword>
<dbReference type="PANTHER" id="PTHR21357:SF4">
    <property type="entry name" value="FAM172 FAMILY PROTEIN HOMOLOG CG10038"/>
    <property type="match status" value="1"/>
</dbReference>
<dbReference type="OrthoDB" id="421951at2759"/>
<dbReference type="InterPro" id="IPR048263">
    <property type="entry name" value="Arb2"/>
</dbReference>
<evidence type="ECO:0000313" key="3">
    <source>
        <dbReference type="EMBL" id="KAF2460665.1"/>
    </source>
</evidence>
<dbReference type="GO" id="GO:0035197">
    <property type="term" value="F:siRNA binding"/>
    <property type="evidence" value="ECO:0007669"/>
    <property type="project" value="TreeGrafter"/>
</dbReference>
<dbReference type="GO" id="GO:0031048">
    <property type="term" value="P:regulatory ncRNA-mediated heterochromatin formation"/>
    <property type="evidence" value="ECO:0007669"/>
    <property type="project" value="TreeGrafter"/>
</dbReference>
<accession>A0A6A6P9Q5</accession>
<gene>
    <name evidence="3" type="ORF">BDY21DRAFT_170973</name>
</gene>
<name>A0A6A6P9Q5_9PEZI</name>